<evidence type="ECO:0000256" key="5">
    <source>
        <dbReference type="ARBA" id="ARBA00015938"/>
    </source>
</evidence>
<dbReference type="SUPFAM" id="SSF81296">
    <property type="entry name" value="E set domains"/>
    <property type="match status" value="1"/>
</dbReference>
<evidence type="ECO:0000259" key="18">
    <source>
        <dbReference type="SMART" id="SM00642"/>
    </source>
</evidence>
<feature type="binding site" evidence="16">
    <location>
        <begin position="309"/>
        <end position="313"/>
    </location>
    <ligand>
        <name>substrate</name>
    </ligand>
</feature>
<evidence type="ECO:0000256" key="17">
    <source>
        <dbReference type="PIRSR" id="PIRSR006337-3"/>
    </source>
</evidence>
<dbReference type="CDD" id="cd11325">
    <property type="entry name" value="AmyAc_GTHase"/>
    <property type="match status" value="1"/>
</dbReference>
<comment type="catalytic activity">
    <reaction evidence="12 14">
        <text>hydrolysis of (1-&gt;4)-alpha-D-glucosidic linkage in 4-alpha-D-[(1-&gt;4)-alpha-D-glucanosyl]n trehalose to yield trehalose and (1-&gt;4)-alpha-D-glucan.</text>
        <dbReference type="EC" id="3.2.1.141"/>
    </reaction>
</comment>
<evidence type="ECO:0000256" key="7">
    <source>
        <dbReference type="ARBA" id="ARBA00022801"/>
    </source>
</evidence>
<protein>
    <recommendedName>
        <fullName evidence="5 13">Malto-oligosyltrehalose trehalohydrolase</fullName>
        <shortName evidence="14">MTHase</shortName>
        <ecNumber evidence="4 13">3.2.1.141</ecNumber>
    </recommendedName>
    <alternativeName>
        <fullName evidence="11 14">4-alpha-D-((1-&gt;4)-alpha-D-glucano)trehalose trehalohydrolase</fullName>
    </alternativeName>
    <alternativeName>
        <fullName evidence="10 14">Maltooligosyl trehalose trehalohydrolase</fullName>
    </alternativeName>
</protein>
<name>A0A7W8E2L0_9BACT</name>
<dbReference type="NCBIfam" id="TIGR02402">
    <property type="entry name" value="trehalose_TreZ"/>
    <property type="match status" value="1"/>
</dbReference>
<evidence type="ECO:0000256" key="4">
    <source>
        <dbReference type="ARBA" id="ARBA00012268"/>
    </source>
</evidence>
<keyword evidence="8" id="KW-0119">Carbohydrate metabolism</keyword>
<dbReference type="InterPro" id="IPR006047">
    <property type="entry name" value="GH13_cat_dom"/>
</dbReference>
<gene>
    <name evidence="19" type="ORF">HDF16_001312</name>
</gene>
<keyword evidence="9 14" id="KW-0326">Glycosidase</keyword>
<dbReference type="InterPro" id="IPR017853">
    <property type="entry name" value="GH"/>
</dbReference>
<evidence type="ECO:0000256" key="12">
    <source>
        <dbReference type="ARBA" id="ARBA00034013"/>
    </source>
</evidence>
<dbReference type="InterPro" id="IPR013783">
    <property type="entry name" value="Ig-like_fold"/>
</dbReference>
<comment type="similarity">
    <text evidence="3 14">Belongs to the glycosyl hydrolase 13 family.</text>
</comment>
<evidence type="ECO:0000256" key="14">
    <source>
        <dbReference type="PIRNR" id="PIRNR006337"/>
    </source>
</evidence>
<proteinExistence type="inferred from homology"/>
<dbReference type="PIRSF" id="PIRSF006337">
    <property type="entry name" value="Trehalose_TreZ"/>
    <property type="match status" value="1"/>
</dbReference>
<sequence length="584" mass="66055">MHEFKLWAPRPNKVSVQICNQLHPMEGPDEHGMWHALVETCGPGDDYGFVLDDDPQAWPDPRSKWQPNGVHGLSRIYDQKAFHWRDQFWQGPPLTGAIIYEMHIGTFTKDGTFDSAITKLHELQALGVTHIEVMPVAAYAGDRGWGYDGVALFAVTENYGGPEALKRFVDACHDTGLAVLLDVVYNHFGPVGNYTGKYGPYVTNRHITPWGDAINFEEAGSDEVRRFFCDNALMWMRDFHFDGLRLDAVHEFMDRSALHFMEQLSAEVDVASATLGRRLVLIAESDLNDPRIVTPREARGYGMDAQWSDDFHHALFTILHCDEGGKGYYDDFGSLDKLVKSLKDIFVYDGVYSKYRKRRHGRPVIGLSAHHFIGFIQNHDQVGNRATGDRLEHIIGLDKAKVAAGIVLTSPFTPMIFQGEEFAASTPFQYFADHEDEEMAKLVSAGRKKEFAAFGWDDGLIPDPEDRETFLRSKLNWDEVHQDYHADMLDWFTKLIHIRRASPSLNDGDTAHTQIIFEPEDKWLVMERGQVKVLTNLGSKPAEFDVPSGYRLIAQSRPEVTIEGEKAKLPPNTFAILSSEEAPE</sequence>
<feature type="active site" description="Nucleophile" evidence="15">
    <location>
        <position position="247"/>
    </location>
</feature>
<keyword evidence="6" id="KW-0963">Cytoplasm</keyword>
<evidence type="ECO:0000313" key="20">
    <source>
        <dbReference type="Proteomes" id="UP000540989"/>
    </source>
</evidence>
<dbReference type="SUPFAM" id="SSF51445">
    <property type="entry name" value="(Trans)glycosidases"/>
    <property type="match status" value="1"/>
</dbReference>
<dbReference type="SMART" id="SM00642">
    <property type="entry name" value="Aamy"/>
    <property type="match status" value="1"/>
</dbReference>
<feature type="binding site" evidence="16">
    <location>
        <begin position="379"/>
        <end position="384"/>
    </location>
    <ligand>
        <name>substrate</name>
    </ligand>
</feature>
<feature type="domain" description="Glycosyl hydrolase family 13 catalytic" evidence="18">
    <location>
        <begin position="101"/>
        <end position="447"/>
    </location>
</feature>
<dbReference type="Gene3D" id="2.60.40.10">
    <property type="entry name" value="Immunoglobulins"/>
    <property type="match status" value="1"/>
</dbReference>
<accession>A0A7W8E2L0</accession>
<feature type="binding site" evidence="16">
    <location>
        <begin position="245"/>
        <end position="250"/>
    </location>
    <ligand>
        <name>substrate</name>
    </ligand>
</feature>
<evidence type="ECO:0000256" key="10">
    <source>
        <dbReference type="ARBA" id="ARBA00032057"/>
    </source>
</evidence>
<evidence type="ECO:0000256" key="13">
    <source>
        <dbReference type="NCBIfam" id="TIGR02402"/>
    </source>
</evidence>
<dbReference type="InterPro" id="IPR012768">
    <property type="entry name" value="Trehalose_TreZ"/>
</dbReference>
<evidence type="ECO:0000256" key="8">
    <source>
        <dbReference type="ARBA" id="ARBA00023277"/>
    </source>
</evidence>
<dbReference type="Gene3D" id="1.10.10.760">
    <property type="entry name" value="E-set domains of sugar-utilizing enzymes"/>
    <property type="match status" value="1"/>
</dbReference>
<dbReference type="PANTHER" id="PTHR43651:SF11">
    <property type="entry name" value="MALTO-OLIGOSYLTREHALOSE TREHALOHYDROLASE"/>
    <property type="match status" value="1"/>
</dbReference>
<dbReference type="GO" id="GO:0005737">
    <property type="term" value="C:cytoplasm"/>
    <property type="evidence" value="ECO:0007669"/>
    <property type="project" value="UniProtKB-SubCell"/>
</dbReference>
<evidence type="ECO:0000256" key="1">
    <source>
        <dbReference type="ARBA" id="ARBA00004496"/>
    </source>
</evidence>
<dbReference type="InterPro" id="IPR014756">
    <property type="entry name" value="Ig_E-set"/>
</dbReference>
<dbReference type="RefSeq" id="WP_184214687.1">
    <property type="nucleotide sequence ID" value="NZ_JACHIP010000002.1"/>
</dbReference>
<dbReference type="UniPathway" id="UPA00299"/>
<dbReference type="Pfam" id="PF00128">
    <property type="entry name" value="Alpha-amylase"/>
    <property type="match status" value="1"/>
</dbReference>
<dbReference type="InterPro" id="IPR044901">
    <property type="entry name" value="Trehalose_TreZ_E-set_sf"/>
</dbReference>
<evidence type="ECO:0000256" key="3">
    <source>
        <dbReference type="ARBA" id="ARBA00008061"/>
    </source>
</evidence>
<evidence type="ECO:0000256" key="6">
    <source>
        <dbReference type="ARBA" id="ARBA00022490"/>
    </source>
</evidence>
<feature type="site" description="Transition state stabilizer" evidence="17">
    <location>
        <position position="380"/>
    </location>
</feature>
<organism evidence="19 20">
    <name type="scientific">Granulicella aggregans</name>
    <dbReference type="NCBI Taxonomy" id="474949"/>
    <lineage>
        <taxon>Bacteria</taxon>
        <taxon>Pseudomonadati</taxon>
        <taxon>Acidobacteriota</taxon>
        <taxon>Terriglobia</taxon>
        <taxon>Terriglobales</taxon>
        <taxon>Acidobacteriaceae</taxon>
        <taxon>Granulicella</taxon>
    </lineage>
</organism>
<evidence type="ECO:0000313" key="19">
    <source>
        <dbReference type="EMBL" id="MBB5056627.1"/>
    </source>
</evidence>
<evidence type="ECO:0000256" key="15">
    <source>
        <dbReference type="PIRSR" id="PIRSR006337-1"/>
    </source>
</evidence>
<dbReference type="AlphaFoldDB" id="A0A7W8E2L0"/>
<comment type="pathway">
    <text evidence="2 14">Glycan biosynthesis; trehalose biosynthesis.</text>
</comment>
<evidence type="ECO:0000256" key="11">
    <source>
        <dbReference type="ARBA" id="ARBA00033284"/>
    </source>
</evidence>
<dbReference type="Proteomes" id="UP000540989">
    <property type="component" value="Unassembled WGS sequence"/>
</dbReference>
<dbReference type="EC" id="3.2.1.141" evidence="4 13"/>
<dbReference type="EMBL" id="JACHIP010000002">
    <property type="protein sequence ID" value="MBB5056627.1"/>
    <property type="molecule type" value="Genomic_DNA"/>
</dbReference>
<comment type="subcellular location">
    <subcellularLocation>
        <location evidence="1 15">Cytoplasm</location>
    </subcellularLocation>
</comment>
<evidence type="ECO:0000256" key="16">
    <source>
        <dbReference type="PIRSR" id="PIRSR006337-2"/>
    </source>
</evidence>
<keyword evidence="7 14" id="KW-0378">Hydrolase</keyword>
<reference evidence="19 20" key="1">
    <citation type="submission" date="2020-08" db="EMBL/GenBank/DDBJ databases">
        <title>Genomic Encyclopedia of Type Strains, Phase IV (KMG-V): Genome sequencing to study the core and pangenomes of soil and plant-associated prokaryotes.</title>
        <authorList>
            <person name="Whitman W."/>
        </authorList>
    </citation>
    <scope>NUCLEOTIDE SEQUENCE [LARGE SCALE GENOMIC DNA]</scope>
    <source>
        <strain evidence="19 20">M8UP14</strain>
    </source>
</reference>
<evidence type="ECO:0000256" key="9">
    <source>
        <dbReference type="ARBA" id="ARBA00023295"/>
    </source>
</evidence>
<comment type="caution">
    <text evidence="19">The sequence shown here is derived from an EMBL/GenBank/DDBJ whole genome shotgun (WGS) entry which is preliminary data.</text>
</comment>
<dbReference type="CDD" id="cd02853">
    <property type="entry name" value="E_set_MTHase_like_N"/>
    <property type="match status" value="1"/>
</dbReference>
<dbReference type="GO" id="GO:0033942">
    <property type="term" value="F:4-alpha-D-(1-&gt;4)-alpha-D-glucanotrehalose trehalohydrolase activity"/>
    <property type="evidence" value="ECO:0007669"/>
    <property type="project" value="UniProtKB-EC"/>
</dbReference>
<keyword evidence="20" id="KW-1185">Reference proteome</keyword>
<dbReference type="GO" id="GO:0005992">
    <property type="term" value="P:trehalose biosynthetic process"/>
    <property type="evidence" value="ECO:0007669"/>
    <property type="project" value="UniProtKB-UniRule"/>
</dbReference>
<feature type="active site" description="Proton donor" evidence="15">
    <location>
        <position position="284"/>
    </location>
</feature>
<dbReference type="Gene3D" id="3.20.20.80">
    <property type="entry name" value="Glycosidases"/>
    <property type="match status" value="1"/>
</dbReference>
<evidence type="ECO:0000256" key="2">
    <source>
        <dbReference type="ARBA" id="ARBA00005199"/>
    </source>
</evidence>
<dbReference type="PANTHER" id="PTHR43651">
    <property type="entry name" value="1,4-ALPHA-GLUCAN-BRANCHING ENZYME"/>
    <property type="match status" value="1"/>
</dbReference>